<name>A0ABD5WYT2_9EURY</name>
<keyword evidence="2" id="KW-1185">Reference proteome</keyword>
<dbReference type="GeneID" id="79269431"/>
<organism evidence="1 2">
    <name type="scientific">Halobaculum marinum</name>
    <dbReference type="NCBI Taxonomy" id="3031996"/>
    <lineage>
        <taxon>Archaea</taxon>
        <taxon>Methanobacteriati</taxon>
        <taxon>Methanobacteriota</taxon>
        <taxon>Stenosarchaea group</taxon>
        <taxon>Halobacteria</taxon>
        <taxon>Halobacteriales</taxon>
        <taxon>Haloferacaceae</taxon>
        <taxon>Halobaculum</taxon>
    </lineage>
</organism>
<evidence type="ECO:0008006" key="3">
    <source>
        <dbReference type="Google" id="ProtNLM"/>
    </source>
</evidence>
<reference evidence="1 2" key="1">
    <citation type="journal article" date="2019" name="Int. J. Syst. Evol. Microbiol.">
        <title>The Global Catalogue of Microorganisms (GCM) 10K type strain sequencing project: providing services to taxonomists for standard genome sequencing and annotation.</title>
        <authorList>
            <consortium name="The Broad Institute Genomics Platform"/>
            <consortium name="The Broad Institute Genome Sequencing Center for Infectious Disease"/>
            <person name="Wu L."/>
            <person name="Ma J."/>
        </authorList>
    </citation>
    <scope>NUCLEOTIDE SEQUENCE [LARGE SCALE GENOMIC DNA]</scope>
    <source>
        <strain evidence="1 2">DT55</strain>
    </source>
</reference>
<protein>
    <recommendedName>
        <fullName evidence="3">Zinc-ribbon domain-containing protein</fullName>
    </recommendedName>
</protein>
<evidence type="ECO:0000313" key="1">
    <source>
        <dbReference type="EMBL" id="MFC7096679.1"/>
    </source>
</evidence>
<dbReference type="Proteomes" id="UP001596388">
    <property type="component" value="Unassembled WGS sequence"/>
</dbReference>
<evidence type="ECO:0000313" key="2">
    <source>
        <dbReference type="Proteomes" id="UP001596388"/>
    </source>
</evidence>
<comment type="caution">
    <text evidence="1">The sequence shown here is derived from an EMBL/GenBank/DDBJ whole genome shotgun (WGS) entry which is preliminary data.</text>
</comment>
<gene>
    <name evidence="1" type="ORF">ACFQKD_05110</name>
</gene>
<proteinExistence type="predicted"/>
<dbReference type="EMBL" id="JBHTAG010000002">
    <property type="protein sequence ID" value="MFC7096679.1"/>
    <property type="molecule type" value="Genomic_DNA"/>
</dbReference>
<sequence length="95" mass="9369">MTDRMHPLTAVGVGLVVGAFALAVGGVRGLAVAGVLVGVGGLWAGAGSTPHTSGGPDECPHCGIRNPGTPTCRWCDEAVTEAADAGTDEDETARA</sequence>
<dbReference type="AlphaFoldDB" id="A0ABD5WYT2"/>
<accession>A0ABD5WYT2</accession>
<dbReference type="RefSeq" id="WP_276238858.1">
    <property type="nucleotide sequence ID" value="NZ_CP119989.1"/>
</dbReference>